<gene>
    <name evidence="1" type="ORF">FK268_07290</name>
</gene>
<dbReference type="Proteomes" id="UP000319792">
    <property type="component" value="Unassembled WGS sequence"/>
</dbReference>
<accession>A0A5C5RQU5</accession>
<evidence type="ECO:0000313" key="2">
    <source>
        <dbReference type="Proteomes" id="UP000319792"/>
    </source>
</evidence>
<sequence length="63" mass="6790">MRPAALGHAEADDHFLVRDRITRPGSAGPVHRTVSYFRESSELADRRVYLVVGVSNGLAALAG</sequence>
<dbReference type="AlphaFoldDB" id="A0A5C5RQU5"/>
<evidence type="ECO:0000313" key="1">
    <source>
        <dbReference type="EMBL" id="TWS25024.1"/>
    </source>
</evidence>
<comment type="caution">
    <text evidence="1">The sequence shown here is derived from an EMBL/GenBank/DDBJ whole genome shotgun (WGS) entry which is preliminary data.</text>
</comment>
<proteinExistence type="predicted"/>
<dbReference type="EMBL" id="VIGV01000002">
    <property type="protein sequence ID" value="TWS25024.1"/>
    <property type="molecule type" value="Genomic_DNA"/>
</dbReference>
<dbReference type="RefSeq" id="WP_146432655.1">
    <property type="nucleotide sequence ID" value="NZ_VIGV01000002.1"/>
</dbReference>
<protein>
    <submittedName>
        <fullName evidence="1">Uncharacterized protein</fullName>
    </submittedName>
</protein>
<reference evidence="1 2" key="1">
    <citation type="submission" date="2019-08" db="EMBL/GenBank/DDBJ databases">
        <title>Tsukamurella conjunctivitidis sp. nov., Tsukamurella assacharolytica sp. nov. and Tsukamurella sputae sp. nov. isolated from patients with conjunctivitis, bacteraemia (lymphoma) and respiratory infection (sputum) in Hong Kong.</title>
        <authorList>
            <person name="Fok K.M.N."/>
            <person name="Fong J.Y.H."/>
        </authorList>
    </citation>
    <scope>NUCLEOTIDE SEQUENCE [LARGE SCALE GENOMIC DNA]</scope>
    <source>
        <strain evidence="1 2">HKU70</strain>
    </source>
</reference>
<organism evidence="1 2">
    <name type="scientific">Tsukamurella sputi</name>
    <dbReference type="NCBI Taxonomy" id="2591848"/>
    <lineage>
        <taxon>Bacteria</taxon>
        <taxon>Bacillati</taxon>
        <taxon>Actinomycetota</taxon>
        <taxon>Actinomycetes</taxon>
        <taxon>Mycobacteriales</taxon>
        <taxon>Tsukamurellaceae</taxon>
        <taxon>Tsukamurella</taxon>
    </lineage>
</organism>
<name>A0A5C5RQU5_9ACTN</name>
<keyword evidence="2" id="KW-1185">Reference proteome</keyword>